<comment type="caution">
    <text evidence="2">The sequence shown here is derived from an EMBL/GenBank/DDBJ whole genome shotgun (WGS) entry which is preliminary data.</text>
</comment>
<proteinExistence type="predicted"/>
<dbReference type="STRING" id="1194526.A284_01290"/>
<keyword evidence="1" id="KW-1133">Transmembrane helix</keyword>
<name>A0A2T4Q2X9_STAWA</name>
<keyword evidence="1" id="KW-0472">Membrane</keyword>
<feature type="transmembrane region" description="Helical" evidence="1">
    <location>
        <begin position="233"/>
        <end position="251"/>
    </location>
</feature>
<feature type="transmembrane region" description="Helical" evidence="1">
    <location>
        <begin position="272"/>
        <end position="303"/>
    </location>
</feature>
<dbReference type="AlphaFoldDB" id="A0A2T4Q2X9"/>
<sequence>MSERKVIGLVVAPGVTEKLAENLMEDIPDILSEQHNNQIEWEIDLVVDPLTGYAERVEEIFKKVQAYHDEREWDYVLAITDLPIFHHRRVMALDINMRNGAAIFSYPAFGWRPVKKRFKNAIVTIINEVHHAEQDHRNYDDNDYIEQSVKQQFPLSKIDKTQVYLDDTDSKHIRYLSSSRSRGMFRLVSGMTFANNPLNMMASLSNIVAIAFTTGAFGLIFTTMWQMANNFSMWRLFGISIIAILGMLLWVMMSHDLWESTKQSSNKRITLLYNLTTVMTLLIAVIIYYIILYLMFLFAELVLLPADFLGQQISLKGPAGPDLYLSIPWFAASISTVAGAIGAGLLDEELIKESTYGYRQRIRYEDTHKKQ</sequence>
<organism evidence="2 3">
    <name type="scientific">Staphylococcus warneri</name>
    <dbReference type="NCBI Taxonomy" id="1292"/>
    <lineage>
        <taxon>Bacteria</taxon>
        <taxon>Bacillati</taxon>
        <taxon>Bacillota</taxon>
        <taxon>Bacilli</taxon>
        <taxon>Bacillales</taxon>
        <taxon>Staphylococcaceae</taxon>
        <taxon>Staphylococcus</taxon>
    </lineage>
</organism>
<dbReference type="EMBL" id="PZEV01000004">
    <property type="protein sequence ID" value="PTI52231.1"/>
    <property type="molecule type" value="Genomic_DNA"/>
</dbReference>
<dbReference type="RefSeq" id="WP_002452066.1">
    <property type="nucleotide sequence ID" value="NZ_CP054017.1"/>
</dbReference>
<protein>
    <submittedName>
        <fullName evidence="2">5,10-methylene-tetrahydrofolate dehydrogenase</fullName>
    </submittedName>
</protein>
<reference evidence="2 3" key="1">
    <citation type="journal article" date="2016" name="Front. Microbiol.">
        <title>Comprehensive Phylogenetic Analysis of Bovine Non-aureus Staphylococci Species Based on Whole-Genome Sequencing.</title>
        <authorList>
            <person name="Naushad S."/>
            <person name="Barkema H.W."/>
            <person name="Luby C."/>
            <person name="Condas L.A."/>
            <person name="Nobrega D.B."/>
            <person name="Carson D.A."/>
            <person name="De Buck J."/>
        </authorList>
    </citation>
    <scope>NUCLEOTIDE SEQUENCE [LARGE SCALE GENOMIC DNA]</scope>
    <source>
        <strain evidence="2 3">SNUC 2993</strain>
    </source>
</reference>
<keyword evidence="1" id="KW-0812">Transmembrane</keyword>
<gene>
    <name evidence="2" type="ORF">BU085_01855</name>
</gene>
<dbReference type="Proteomes" id="UP000240717">
    <property type="component" value="Unassembled WGS sequence"/>
</dbReference>
<evidence type="ECO:0000256" key="1">
    <source>
        <dbReference type="SAM" id="Phobius"/>
    </source>
</evidence>
<feature type="transmembrane region" description="Helical" evidence="1">
    <location>
        <begin position="207"/>
        <end position="227"/>
    </location>
</feature>
<evidence type="ECO:0000313" key="2">
    <source>
        <dbReference type="EMBL" id="PTI52231.1"/>
    </source>
</evidence>
<accession>A0A2T4Q2X9</accession>
<evidence type="ECO:0000313" key="3">
    <source>
        <dbReference type="Proteomes" id="UP000240717"/>
    </source>
</evidence>
<feature type="transmembrane region" description="Helical" evidence="1">
    <location>
        <begin position="323"/>
        <end position="346"/>
    </location>
</feature>